<protein>
    <submittedName>
        <fullName evidence="1">Uncharacterized protein</fullName>
    </submittedName>
</protein>
<sequence length="82" mass="8808">MASDTIQLARTYFSKIATKRGTLKSAEFWKGKKAHDSNDHIIYDPGTGALYHDPDGTGSASAITFATIGKNLKMSAAEFAIV</sequence>
<keyword evidence="2" id="KW-1185">Reference proteome</keyword>
<dbReference type="EMBL" id="WURB01000011">
    <property type="protein sequence ID" value="MXQ12846.1"/>
    <property type="molecule type" value="Genomic_DNA"/>
</dbReference>
<evidence type="ECO:0000313" key="1">
    <source>
        <dbReference type="EMBL" id="MXQ12846.1"/>
    </source>
</evidence>
<reference evidence="1 2" key="2">
    <citation type="submission" date="2020-01" db="EMBL/GenBank/DDBJ databases">
        <title>Microvirga sp. nov., an arsenate reduction bacterium isolated from Tibet hotspring sediments.</title>
        <authorList>
            <person name="Xian W.-D."/>
            <person name="Li W.-J."/>
        </authorList>
    </citation>
    <scope>NUCLEOTIDE SEQUENCE [LARGE SCALE GENOMIC DNA]</scope>
    <source>
        <strain evidence="1 2">KCTC 23863</strain>
    </source>
</reference>
<organism evidence="1 2">
    <name type="scientific">Microvirga makkahensis</name>
    <dbReference type="NCBI Taxonomy" id="1128670"/>
    <lineage>
        <taxon>Bacteria</taxon>
        <taxon>Pseudomonadati</taxon>
        <taxon>Pseudomonadota</taxon>
        <taxon>Alphaproteobacteria</taxon>
        <taxon>Hyphomicrobiales</taxon>
        <taxon>Methylobacteriaceae</taxon>
        <taxon>Microvirga</taxon>
    </lineage>
</organism>
<dbReference type="AlphaFoldDB" id="A0A7X3SPU0"/>
<dbReference type="OrthoDB" id="5380561at2"/>
<dbReference type="RefSeq" id="WP_160885436.1">
    <property type="nucleotide sequence ID" value="NZ_WURB01000011.1"/>
</dbReference>
<reference evidence="1 2" key="1">
    <citation type="submission" date="2019-12" db="EMBL/GenBank/DDBJ databases">
        <authorList>
            <person name="Yuan C.-G."/>
        </authorList>
    </citation>
    <scope>NUCLEOTIDE SEQUENCE [LARGE SCALE GENOMIC DNA]</scope>
    <source>
        <strain evidence="1 2">KCTC 23863</strain>
    </source>
</reference>
<evidence type="ECO:0000313" key="2">
    <source>
        <dbReference type="Proteomes" id="UP000436483"/>
    </source>
</evidence>
<comment type="caution">
    <text evidence="1">The sequence shown here is derived from an EMBL/GenBank/DDBJ whole genome shotgun (WGS) entry which is preliminary data.</text>
</comment>
<gene>
    <name evidence="1" type="ORF">GR328_15540</name>
</gene>
<name>A0A7X3SPU0_9HYPH</name>
<dbReference type="Proteomes" id="UP000436483">
    <property type="component" value="Unassembled WGS sequence"/>
</dbReference>
<proteinExistence type="predicted"/>
<accession>A0A7X3SPU0</accession>